<keyword evidence="3 7" id="KW-0819">tRNA processing</keyword>
<dbReference type="InterPro" id="IPR022450">
    <property type="entry name" value="TsaD"/>
</dbReference>
<dbReference type="GO" id="GO:0046872">
    <property type="term" value="F:metal ion binding"/>
    <property type="evidence" value="ECO:0007669"/>
    <property type="project" value="UniProtKB-KW"/>
</dbReference>
<reference evidence="10 11" key="1">
    <citation type="journal article" date="2015" name="Genome Announc.">
        <title>Draft Genome Sequence and Gene Annotation of the Entomopathogenic Fungus Verticillium hemipterigenum.</title>
        <authorList>
            <person name="Horn F."/>
            <person name="Habel A."/>
            <person name="Scharf D.H."/>
            <person name="Dworschak J."/>
            <person name="Brakhage A.A."/>
            <person name="Guthke R."/>
            <person name="Hertweck C."/>
            <person name="Linde J."/>
        </authorList>
    </citation>
    <scope>NUCLEOTIDE SEQUENCE [LARGE SCALE GENOMIC DNA]</scope>
</reference>
<evidence type="ECO:0000256" key="3">
    <source>
        <dbReference type="ARBA" id="ARBA00022694"/>
    </source>
</evidence>
<dbReference type="GO" id="GO:0061711">
    <property type="term" value="F:tRNA N(6)-L-threonylcarbamoyladenine synthase activity"/>
    <property type="evidence" value="ECO:0007669"/>
    <property type="project" value="UniProtKB-EC"/>
</dbReference>
<dbReference type="GO" id="GO:0072670">
    <property type="term" value="P:mitochondrial tRNA threonylcarbamoyladenosine modification"/>
    <property type="evidence" value="ECO:0007669"/>
    <property type="project" value="TreeGrafter"/>
</dbReference>
<dbReference type="AlphaFoldDB" id="A0A0A1TS80"/>
<organism evidence="10 11">
    <name type="scientific">[Torrubiella] hemipterigena</name>
    <dbReference type="NCBI Taxonomy" id="1531966"/>
    <lineage>
        <taxon>Eukaryota</taxon>
        <taxon>Fungi</taxon>
        <taxon>Dikarya</taxon>
        <taxon>Ascomycota</taxon>
        <taxon>Pezizomycotina</taxon>
        <taxon>Sordariomycetes</taxon>
        <taxon>Hypocreomycetidae</taxon>
        <taxon>Hypocreales</taxon>
        <taxon>Clavicipitaceae</taxon>
        <taxon>Clavicipitaceae incertae sedis</taxon>
        <taxon>'Torrubiella' clade</taxon>
    </lineage>
</organism>
<dbReference type="HOGENOM" id="CLU_023208_4_0_1"/>
<feature type="domain" description="Gcp-like" evidence="9">
    <location>
        <begin position="96"/>
        <end position="423"/>
    </location>
</feature>
<feature type="region of interest" description="Disordered" evidence="8">
    <location>
        <begin position="1"/>
        <end position="31"/>
    </location>
</feature>
<feature type="compositionally biased region" description="Polar residues" evidence="8">
    <location>
        <begin position="1"/>
        <end position="16"/>
    </location>
</feature>
<evidence type="ECO:0000256" key="6">
    <source>
        <dbReference type="ARBA" id="ARBA00048117"/>
    </source>
</evidence>
<evidence type="ECO:0000313" key="11">
    <source>
        <dbReference type="Proteomes" id="UP000039046"/>
    </source>
</evidence>
<gene>
    <name evidence="10" type="ORF">VHEMI10477</name>
</gene>
<keyword evidence="7" id="KW-0496">Mitochondrion</keyword>
<dbReference type="HAMAP" id="MF_01445">
    <property type="entry name" value="TsaD"/>
    <property type="match status" value="1"/>
</dbReference>
<dbReference type="Proteomes" id="UP000039046">
    <property type="component" value="Unassembled WGS sequence"/>
</dbReference>
<evidence type="ECO:0000256" key="2">
    <source>
        <dbReference type="ARBA" id="ARBA00022679"/>
    </source>
</evidence>
<keyword evidence="11" id="KW-1185">Reference proteome</keyword>
<dbReference type="Pfam" id="PF00814">
    <property type="entry name" value="TsaD"/>
    <property type="match status" value="1"/>
</dbReference>
<dbReference type="PRINTS" id="PR00789">
    <property type="entry name" value="OSIALOPTASE"/>
</dbReference>
<sequence>MALSSTPDFSTSNIQHHQPPVHKHTQHSSVSGGCLPVASMLRRIPISRTLRAQPQLPPCRRSLVTLAIETSCDDTAVAVLSHTQRTNETKILFNERIASDNRAFHGIAPNITVHGHQTTLAQMVRRARAHIPLPDNRPDFVSATRGPGIKTNLSVGLTLAKGLAVAWDVPLVGVHHMQAHALTPRLANAIAATQTNAASPVSVDPKFPFLTLLVSGGHSELVLSSSLLSHKIIAATRDNAIGNVLDQTARVILPASVLAASKDVMYGRELEAFAFPDSSYDFFTPARSREQEMNDTLPAEYPWTVPIPFRENRKLAYSFAGIHSAVHKIAAANPDMDVEQRRVLARYTMRAAFQHLIGRACIALEDVPGLSDVKTLVVAGGVASNRFLMHVLRSTLDVRGFGHIQIVAPPAELCTDNAPMIAWAGMEMYRAGYTTDLKAVPLSKWPMDPDVGCGLLGVDDWIKEEPVDPIE</sequence>
<name>A0A0A1TS80_9HYPO</name>
<dbReference type="PROSITE" id="PS01016">
    <property type="entry name" value="GLYCOPROTEASE"/>
    <property type="match status" value="1"/>
</dbReference>
<comment type="function">
    <text evidence="7">Required for the formation of a threonylcarbamoyl group on adenosine at position 37 (t(6)A37) in mitochondrial tRNAs that read codons beginning with adenine. Probably involved in the transfer of the threonylcarbamoyl moiety of threonylcarbamoyl-AMP (TC-AMP) to the N6 group of A37. Involved in mitochondrial genome maintenance.</text>
</comment>
<dbReference type="STRING" id="1531966.A0A0A1TS80"/>
<evidence type="ECO:0000256" key="7">
    <source>
        <dbReference type="HAMAP-Rule" id="MF_03179"/>
    </source>
</evidence>
<dbReference type="Gene3D" id="3.30.420.40">
    <property type="match status" value="2"/>
</dbReference>
<keyword evidence="5 7" id="KW-0012">Acyltransferase</keyword>
<dbReference type="GO" id="GO:0005739">
    <property type="term" value="C:mitochondrion"/>
    <property type="evidence" value="ECO:0007669"/>
    <property type="project" value="UniProtKB-SubCell"/>
</dbReference>
<dbReference type="EC" id="2.3.1.234" evidence="1"/>
<comment type="cofactor">
    <cofactor evidence="7">
        <name>a divalent metal cation</name>
        <dbReference type="ChEBI" id="CHEBI:60240"/>
    </cofactor>
    <text evidence="7">Binds 1 divalent metal cation per subunit.</text>
</comment>
<evidence type="ECO:0000256" key="5">
    <source>
        <dbReference type="ARBA" id="ARBA00023315"/>
    </source>
</evidence>
<comment type="similarity">
    <text evidence="7">Belongs to the KAE1 / TsaD family.</text>
</comment>
<dbReference type="EMBL" id="CDHN01000008">
    <property type="protein sequence ID" value="CEJ94973.1"/>
    <property type="molecule type" value="Genomic_DNA"/>
</dbReference>
<evidence type="ECO:0000313" key="10">
    <source>
        <dbReference type="EMBL" id="CEJ94973.1"/>
    </source>
</evidence>
<dbReference type="PANTHER" id="PTHR11735">
    <property type="entry name" value="TRNA N6-ADENOSINE THREONYLCARBAMOYLTRANSFERASE"/>
    <property type="match status" value="1"/>
</dbReference>
<dbReference type="OrthoDB" id="10259622at2759"/>
<keyword evidence="2 7" id="KW-0808">Transferase</keyword>
<dbReference type="InterPro" id="IPR017861">
    <property type="entry name" value="KAE1/TsaD"/>
</dbReference>
<dbReference type="InterPro" id="IPR000905">
    <property type="entry name" value="Gcp-like_dom"/>
</dbReference>
<dbReference type="PANTHER" id="PTHR11735:SF6">
    <property type="entry name" value="TRNA N6-ADENOSINE THREONYLCARBAMOYLTRANSFERASE, MITOCHONDRIAL"/>
    <property type="match status" value="1"/>
</dbReference>
<dbReference type="InterPro" id="IPR017860">
    <property type="entry name" value="Peptidase_M22_CS"/>
</dbReference>
<evidence type="ECO:0000256" key="4">
    <source>
        <dbReference type="ARBA" id="ARBA00022723"/>
    </source>
</evidence>
<dbReference type="InterPro" id="IPR043129">
    <property type="entry name" value="ATPase_NBD"/>
</dbReference>
<comment type="catalytic activity">
    <reaction evidence="6 7">
        <text>L-threonylcarbamoyladenylate + adenosine(37) in tRNA = N(6)-L-threonylcarbamoyladenosine(37) in tRNA + AMP + H(+)</text>
        <dbReference type="Rhea" id="RHEA:37059"/>
        <dbReference type="Rhea" id="RHEA-COMP:10162"/>
        <dbReference type="Rhea" id="RHEA-COMP:10163"/>
        <dbReference type="ChEBI" id="CHEBI:15378"/>
        <dbReference type="ChEBI" id="CHEBI:73682"/>
        <dbReference type="ChEBI" id="CHEBI:74411"/>
        <dbReference type="ChEBI" id="CHEBI:74418"/>
        <dbReference type="ChEBI" id="CHEBI:456215"/>
        <dbReference type="EC" id="2.3.1.234"/>
    </reaction>
</comment>
<proteinExistence type="inferred from homology"/>
<accession>A0A0A1TS80</accession>
<dbReference type="SUPFAM" id="SSF53067">
    <property type="entry name" value="Actin-like ATPase domain"/>
    <property type="match status" value="2"/>
</dbReference>
<evidence type="ECO:0000259" key="9">
    <source>
        <dbReference type="Pfam" id="PF00814"/>
    </source>
</evidence>
<comment type="subcellular location">
    <subcellularLocation>
        <location evidence="7">Mitochondrion</location>
    </subcellularLocation>
</comment>
<protein>
    <recommendedName>
        <fullName evidence="1">N(6)-L-threonylcarbamoyladenine synthase</fullName>
        <ecNumber evidence="1">2.3.1.234</ecNumber>
    </recommendedName>
</protein>
<comment type="subunit">
    <text evidence="7">Homodimer.</text>
</comment>
<evidence type="ECO:0000256" key="8">
    <source>
        <dbReference type="SAM" id="MobiDB-lite"/>
    </source>
</evidence>
<keyword evidence="4 7" id="KW-0479">Metal-binding</keyword>
<evidence type="ECO:0000256" key="1">
    <source>
        <dbReference type="ARBA" id="ARBA00012156"/>
    </source>
</evidence>